<keyword evidence="1" id="KW-0805">Transcription regulation</keyword>
<evidence type="ECO:0000259" key="4">
    <source>
        <dbReference type="PROSITE" id="PS51118"/>
    </source>
</evidence>
<dbReference type="SUPFAM" id="SSF46785">
    <property type="entry name" value="Winged helix' DNA-binding domain"/>
    <property type="match status" value="1"/>
</dbReference>
<proteinExistence type="predicted"/>
<dbReference type="EMBL" id="PDYG01000008">
    <property type="protein sequence ID" value="PHU38460.1"/>
    <property type="molecule type" value="Genomic_DNA"/>
</dbReference>
<accession>A0A2G3E5L7</accession>
<name>A0A2G3E5L7_9FIRM</name>
<evidence type="ECO:0000313" key="5">
    <source>
        <dbReference type="EMBL" id="PHU38460.1"/>
    </source>
</evidence>
<evidence type="ECO:0000256" key="1">
    <source>
        <dbReference type="ARBA" id="ARBA00023015"/>
    </source>
</evidence>
<keyword evidence="6" id="KW-1185">Reference proteome</keyword>
<dbReference type="RefSeq" id="WP_099385535.1">
    <property type="nucleotide sequence ID" value="NZ_JANSWH010000051.1"/>
</dbReference>
<dbReference type="InterPro" id="IPR036388">
    <property type="entry name" value="WH-like_DNA-bd_sf"/>
</dbReference>
<dbReference type="GO" id="GO:0003677">
    <property type="term" value="F:DNA binding"/>
    <property type="evidence" value="ECO:0007669"/>
    <property type="project" value="UniProtKB-KW"/>
</dbReference>
<organism evidence="5 6">
    <name type="scientific">Agathobacter ruminis</name>
    <dbReference type="NCBI Taxonomy" id="1712665"/>
    <lineage>
        <taxon>Bacteria</taxon>
        <taxon>Bacillati</taxon>
        <taxon>Bacillota</taxon>
        <taxon>Clostridia</taxon>
        <taxon>Lachnospirales</taxon>
        <taxon>Lachnospiraceae</taxon>
        <taxon>Agathobacter</taxon>
    </lineage>
</organism>
<reference evidence="5 6" key="1">
    <citation type="submission" date="2017-10" db="EMBL/GenBank/DDBJ databases">
        <title>Resolving the taxonomy of Roseburia spp., Eubacterium rectale and Agathobacter spp. through phylogenomic analysis.</title>
        <authorList>
            <person name="Sheridan P.O."/>
            <person name="Walker A.W."/>
            <person name="Duncan S.H."/>
            <person name="Scott K.P."/>
            <person name="Toole P.W.O."/>
            <person name="Luis P."/>
            <person name="Flint H.J."/>
        </authorList>
    </citation>
    <scope>NUCLEOTIDE SEQUENCE [LARGE SCALE GENOMIC DNA]</scope>
    <source>
        <strain evidence="5 6">JK623</strain>
    </source>
</reference>
<gene>
    <name evidence="5" type="ORF">CSX02_02680</name>
</gene>
<keyword evidence="2" id="KW-0238">DNA-binding</keyword>
<sequence length="151" mass="17680">MSDQEKRDPVNPYHYALHCMGGKWKMTILHEMYTYGQIRFNQTLKVLPLSEKVLSQQLKELCADGLVERIVDGNAHPPLIHYQLTKEAEELIPALDILYVWSIRQMKEKEIPIDTDAYVVHQSEKYMEALKDVIDSEEMKNISRRRVHGDL</sequence>
<reference evidence="5 6" key="2">
    <citation type="submission" date="2017-10" db="EMBL/GenBank/DDBJ databases">
        <authorList>
            <person name="Banno H."/>
            <person name="Chua N.-H."/>
        </authorList>
    </citation>
    <scope>NUCLEOTIDE SEQUENCE [LARGE SCALE GENOMIC DNA]</scope>
    <source>
        <strain evidence="5 6">JK623</strain>
    </source>
</reference>
<evidence type="ECO:0000256" key="2">
    <source>
        <dbReference type="ARBA" id="ARBA00023125"/>
    </source>
</evidence>
<dbReference type="InterPro" id="IPR002577">
    <property type="entry name" value="HTH_HxlR"/>
</dbReference>
<evidence type="ECO:0000313" key="6">
    <source>
        <dbReference type="Proteomes" id="UP000224563"/>
    </source>
</evidence>
<dbReference type="InterPro" id="IPR036390">
    <property type="entry name" value="WH_DNA-bd_sf"/>
</dbReference>
<dbReference type="AlphaFoldDB" id="A0A2G3E5L7"/>
<protein>
    <submittedName>
        <fullName evidence="5">Transcriptional regulator</fullName>
    </submittedName>
</protein>
<dbReference type="PANTHER" id="PTHR33204">
    <property type="entry name" value="TRANSCRIPTIONAL REGULATOR, MARR FAMILY"/>
    <property type="match status" value="1"/>
</dbReference>
<evidence type="ECO:0000256" key="3">
    <source>
        <dbReference type="ARBA" id="ARBA00023163"/>
    </source>
</evidence>
<feature type="domain" description="HTH hxlR-type" evidence="4">
    <location>
        <begin position="11"/>
        <end position="110"/>
    </location>
</feature>
<dbReference type="PROSITE" id="PS51118">
    <property type="entry name" value="HTH_HXLR"/>
    <property type="match status" value="1"/>
</dbReference>
<dbReference type="Pfam" id="PF01638">
    <property type="entry name" value="HxlR"/>
    <property type="match status" value="1"/>
</dbReference>
<keyword evidence="3" id="KW-0804">Transcription</keyword>
<dbReference type="Gene3D" id="1.10.10.10">
    <property type="entry name" value="Winged helix-like DNA-binding domain superfamily/Winged helix DNA-binding domain"/>
    <property type="match status" value="1"/>
</dbReference>
<comment type="caution">
    <text evidence="5">The sequence shown here is derived from an EMBL/GenBank/DDBJ whole genome shotgun (WGS) entry which is preliminary data.</text>
</comment>
<dbReference type="Proteomes" id="UP000224563">
    <property type="component" value="Unassembled WGS sequence"/>
</dbReference>